<sequence>MTGPPDPSFAAIFDEEALTGPHTPGRTASAVISEDTLAKVFEEDDDRTAGTLVEGPARPPRFDGDTGELPAEACWALQALVAAPHVSEQSRKAWAAVVQYADQLRVRLSELGLVLEINREHGYAFTRQGGDPSPHGRAILRTKTLSLAASALCLYLYNQYVLAPDAPVVETTDMVDHMLAYRRKNDTDDAAFDKKTRTAIKTLEDAAIIKPIKGTGRYVIYGVITSILTAERVEALSDRYRAIADGTLQHADEGDTAGVDERGERKDVEDDGSAEGERGGTADV</sequence>
<accession>A0ABW1ADI1</accession>
<dbReference type="Proteomes" id="UP001596074">
    <property type="component" value="Unassembled WGS sequence"/>
</dbReference>
<gene>
    <name evidence="2" type="ORF">ACFPZN_43830</name>
</gene>
<feature type="compositionally biased region" description="Basic and acidic residues" evidence="1">
    <location>
        <begin position="275"/>
        <end position="284"/>
    </location>
</feature>
<organism evidence="2 3">
    <name type="scientific">Actinomadura rugatobispora</name>
    <dbReference type="NCBI Taxonomy" id="1994"/>
    <lineage>
        <taxon>Bacteria</taxon>
        <taxon>Bacillati</taxon>
        <taxon>Actinomycetota</taxon>
        <taxon>Actinomycetes</taxon>
        <taxon>Streptosporangiales</taxon>
        <taxon>Thermomonosporaceae</taxon>
        <taxon>Actinomadura</taxon>
    </lineage>
</organism>
<protein>
    <submittedName>
        <fullName evidence="2">DUF4194 domain-containing protein</fullName>
    </submittedName>
</protein>
<proteinExistence type="predicted"/>
<dbReference type="RefSeq" id="WP_378288718.1">
    <property type="nucleotide sequence ID" value="NZ_JBHSON010000091.1"/>
</dbReference>
<evidence type="ECO:0000313" key="2">
    <source>
        <dbReference type="EMBL" id="MFC5752586.1"/>
    </source>
</evidence>
<evidence type="ECO:0000256" key="1">
    <source>
        <dbReference type="SAM" id="MobiDB-lite"/>
    </source>
</evidence>
<feature type="compositionally biased region" description="Basic and acidic residues" evidence="1">
    <location>
        <begin position="259"/>
        <end position="268"/>
    </location>
</feature>
<dbReference type="Pfam" id="PF13835">
    <property type="entry name" value="DUF4194"/>
    <property type="match status" value="1"/>
</dbReference>
<dbReference type="EMBL" id="JBHSON010000091">
    <property type="protein sequence ID" value="MFC5752586.1"/>
    <property type="molecule type" value="Genomic_DNA"/>
</dbReference>
<keyword evidence="3" id="KW-1185">Reference proteome</keyword>
<evidence type="ECO:0000313" key="3">
    <source>
        <dbReference type="Proteomes" id="UP001596074"/>
    </source>
</evidence>
<feature type="region of interest" description="Disordered" evidence="1">
    <location>
        <begin position="251"/>
        <end position="284"/>
    </location>
</feature>
<name>A0ABW1ADI1_9ACTN</name>
<reference evidence="3" key="1">
    <citation type="journal article" date="2019" name="Int. J. Syst. Evol. Microbiol.">
        <title>The Global Catalogue of Microorganisms (GCM) 10K type strain sequencing project: providing services to taxonomists for standard genome sequencing and annotation.</title>
        <authorList>
            <consortium name="The Broad Institute Genomics Platform"/>
            <consortium name="The Broad Institute Genome Sequencing Center for Infectious Disease"/>
            <person name="Wu L."/>
            <person name="Ma J."/>
        </authorList>
    </citation>
    <scope>NUCLEOTIDE SEQUENCE [LARGE SCALE GENOMIC DNA]</scope>
    <source>
        <strain evidence="3">KCTC 42087</strain>
    </source>
</reference>
<comment type="caution">
    <text evidence="2">The sequence shown here is derived from an EMBL/GenBank/DDBJ whole genome shotgun (WGS) entry which is preliminary data.</text>
</comment>
<dbReference type="InterPro" id="IPR025449">
    <property type="entry name" value="JetB"/>
</dbReference>